<evidence type="ECO:0000256" key="4">
    <source>
        <dbReference type="PROSITE-ProRule" id="PRU01161"/>
    </source>
</evidence>
<dbReference type="InterPro" id="IPR016035">
    <property type="entry name" value="Acyl_Trfase/lysoPLipase"/>
</dbReference>
<evidence type="ECO:0000313" key="7">
    <source>
        <dbReference type="EMBL" id="QDB79907.1"/>
    </source>
</evidence>
<dbReference type="SUPFAM" id="SSF81296">
    <property type="entry name" value="E set domains"/>
    <property type="match status" value="1"/>
</dbReference>
<dbReference type="Pfam" id="PF01734">
    <property type="entry name" value="Patatin"/>
    <property type="match status" value="1"/>
</dbReference>
<dbReference type="PANTHER" id="PTHR14226">
    <property type="entry name" value="NEUROPATHY TARGET ESTERASE/SWISS CHEESE D.MELANOGASTER"/>
    <property type="match status" value="1"/>
</dbReference>
<evidence type="ECO:0000256" key="3">
    <source>
        <dbReference type="ARBA" id="ARBA00023098"/>
    </source>
</evidence>
<keyword evidence="8" id="KW-1185">Reference proteome</keyword>
<accession>A0ABX5VN61</accession>
<feature type="short sequence motif" description="GXGXXG" evidence="4">
    <location>
        <begin position="491"/>
        <end position="496"/>
    </location>
</feature>
<dbReference type="Gene3D" id="2.60.40.10">
    <property type="entry name" value="Immunoglobulins"/>
    <property type="match status" value="1"/>
</dbReference>
<dbReference type="InterPro" id="IPR014756">
    <property type="entry name" value="Ig_E-set"/>
</dbReference>
<keyword evidence="2 4" id="KW-0442">Lipid degradation</keyword>
<dbReference type="Proteomes" id="UP000313948">
    <property type="component" value="Chromosome"/>
</dbReference>
<keyword evidence="1 4" id="KW-0378">Hydrolase</keyword>
<organism evidence="7 8">
    <name type="scientific">Georgenia wutianyii</name>
    <dbReference type="NCBI Taxonomy" id="2585135"/>
    <lineage>
        <taxon>Bacteria</taxon>
        <taxon>Bacillati</taxon>
        <taxon>Actinomycetota</taxon>
        <taxon>Actinomycetes</taxon>
        <taxon>Micrococcales</taxon>
        <taxon>Bogoriellaceae</taxon>
        <taxon>Georgenia</taxon>
    </lineage>
</organism>
<dbReference type="EMBL" id="CP040899">
    <property type="protein sequence ID" value="QDB79907.1"/>
    <property type="molecule type" value="Genomic_DNA"/>
</dbReference>
<dbReference type="SUPFAM" id="SSF52151">
    <property type="entry name" value="FabD/lysophospholipase-like"/>
    <property type="match status" value="1"/>
</dbReference>
<feature type="region of interest" description="Disordered" evidence="5">
    <location>
        <begin position="178"/>
        <end position="214"/>
    </location>
</feature>
<reference evidence="7 8" key="1">
    <citation type="submission" date="2019-05" db="EMBL/GenBank/DDBJ databases">
        <title>Georgenia *** sp. nov., and Georgenia *** sp. nov., isolated from the intestinal contents of plateau pika (Ochotona curzoniae) in the Qinghai-Tibet plateau of China.</title>
        <authorList>
            <person name="Tian Z."/>
        </authorList>
    </citation>
    <scope>NUCLEOTIDE SEQUENCE [LARGE SCALE GENOMIC DNA]</scope>
    <source>
        <strain evidence="7 8">Z294</strain>
    </source>
</reference>
<sequence length="953" mass="101047">MSRLGLTLPTWSCVLACLPHGRILGRGAHPPRKEQLMLSSRVLVERLAPTAPLPRLPHIPFEALAAGGAWGGEEALQAVEVAADSRPRVATVALELMDALSADTPSADIAIGLFGTRADPDLVTLQIDYLRSCFGVAYLLAAGGVDVGPWAERIALACASARPVGQALRSMFVADGAGVPAPGEPTRKDSVRPAREQDPLDRLRPAGSTVPSVRGLTSTSRLTLGENFRKKSSVRAVEAALTVFGTAVGRSVPVPAGRVSLVDPVDATPGEQVVITGVSFGPPSSRAVQFSGSGDVRVSGEDAIEWTDTQVRVAVPAGARPGPVAVVEESHTTGPEGDTVAEIVTTLEPYLSAAAAAPVRVVLASLAPPALAVVARAADVAHWGPPEILEFTIEPGPDFSPGQTVTLRWRTKGADEVEIGTRQLSGVHELPIPRPPLPLSGAVTVTIPGTRSWTAEYAVIAHNTRGAGTSTSAYKTIVVRMAQRTGLALGGGGTRGDFQVGALQYLYDERGYRPDAIVGTSVGAINAVDLAMGDDPGRHAATRLRASWDALTDESSMWEEEPWVSGLKADAKTALGQLSWQGLLLLPYAAIRGVLAVSEIGAAAARPGSAIFNLLPIARRLNAAFDRSKLQASRIALRLVSVSLETGEVVQVDERANLTFPGPDPQRPTFPPFPPVPVTVPLGALASASMPGIFPALPLGNHMCVDGGVRDVVPVRIAVEELGCHEVIALRCSAPVEIQQMDPTRTFAQVMARAVLGITFDEVADDDVRPPAWGRAVTVHEIRPTFDLHDPMVVEPGLIRIAADYGWMRAADVLGVPSPKTARAKDLSDRITRLRVYNWQLTWRAFGKGNHPDPHRGFADFILAGTSGKPPVTGFKSAHDPDAVRAIRRNCLAIRSALEERLREQIPIPSASVHSGWFREWETVSGDHPMPDPWGFFVSVAGNVDAQPKPSEL</sequence>
<feature type="compositionally biased region" description="Basic and acidic residues" evidence="5">
    <location>
        <begin position="185"/>
        <end position="204"/>
    </location>
</feature>
<name>A0ABX5VN61_9MICO</name>
<dbReference type="PANTHER" id="PTHR14226:SF57">
    <property type="entry name" value="BLR7027 PROTEIN"/>
    <property type="match status" value="1"/>
</dbReference>
<protein>
    <recommendedName>
        <fullName evidence="6">PNPLA domain-containing protein</fullName>
    </recommendedName>
</protein>
<proteinExistence type="predicted"/>
<feature type="short sequence motif" description="DGA/G" evidence="4">
    <location>
        <begin position="706"/>
        <end position="708"/>
    </location>
</feature>
<gene>
    <name evidence="7" type="ORF">FE251_11365</name>
</gene>
<dbReference type="PROSITE" id="PS51635">
    <property type="entry name" value="PNPLA"/>
    <property type="match status" value="1"/>
</dbReference>
<feature type="domain" description="PNPLA" evidence="6">
    <location>
        <begin position="487"/>
        <end position="719"/>
    </location>
</feature>
<feature type="short sequence motif" description="GXSXG" evidence="4">
    <location>
        <begin position="519"/>
        <end position="523"/>
    </location>
</feature>
<keyword evidence="3 4" id="KW-0443">Lipid metabolism</keyword>
<evidence type="ECO:0000259" key="6">
    <source>
        <dbReference type="PROSITE" id="PS51635"/>
    </source>
</evidence>
<evidence type="ECO:0000256" key="2">
    <source>
        <dbReference type="ARBA" id="ARBA00022963"/>
    </source>
</evidence>
<evidence type="ECO:0000256" key="1">
    <source>
        <dbReference type="ARBA" id="ARBA00022801"/>
    </source>
</evidence>
<dbReference type="InterPro" id="IPR002641">
    <property type="entry name" value="PNPLA_dom"/>
</dbReference>
<feature type="active site" description="Nucleophile" evidence="4">
    <location>
        <position position="521"/>
    </location>
</feature>
<evidence type="ECO:0000313" key="8">
    <source>
        <dbReference type="Proteomes" id="UP000313948"/>
    </source>
</evidence>
<dbReference type="Gene3D" id="3.40.1090.10">
    <property type="entry name" value="Cytosolic phospholipase A2 catalytic domain"/>
    <property type="match status" value="2"/>
</dbReference>
<evidence type="ECO:0000256" key="5">
    <source>
        <dbReference type="SAM" id="MobiDB-lite"/>
    </source>
</evidence>
<feature type="active site" description="Proton acceptor" evidence="4">
    <location>
        <position position="706"/>
    </location>
</feature>
<dbReference type="InterPro" id="IPR013783">
    <property type="entry name" value="Ig-like_fold"/>
</dbReference>
<dbReference type="InterPro" id="IPR050301">
    <property type="entry name" value="NTE"/>
</dbReference>